<dbReference type="InterPro" id="IPR001314">
    <property type="entry name" value="Peptidase_S1A"/>
</dbReference>
<dbReference type="GO" id="GO:0006508">
    <property type="term" value="P:proteolysis"/>
    <property type="evidence" value="ECO:0007669"/>
    <property type="project" value="UniProtKB-KW"/>
</dbReference>
<dbReference type="InterPro" id="IPR035914">
    <property type="entry name" value="Sperma_CUB_dom_sf"/>
</dbReference>
<evidence type="ECO:0000256" key="6">
    <source>
        <dbReference type="RuleBase" id="RU363034"/>
    </source>
</evidence>
<gene>
    <name evidence="10" type="ORF">Hamer_G004753</name>
</gene>
<evidence type="ECO:0000256" key="7">
    <source>
        <dbReference type="SAM" id="Phobius"/>
    </source>
</evidence>
<evidence type="ECO:0000256" key="2">
    <source>
        <dbReference type="ARBA" id="ARBA00022801"/>
    </source>
</evidence>
<proteinExistence type="predicted"/>
<evidence type="ECO:0000256" key="1">
    <source>
        <dbReference type="ARBA" id="ARBA00022670"/>
    </source>
</evidence>
<dbReference type="Gene3D" id="2.60.120.290">
    <property type="entry name" value="Spermadhesin, CUB domain"/>
    <property type="match status" value="1"/>
</dbReference>
<dbReference type="AlphaFoldDB" id="A0A8J5K1D8"/>
<sequence length="831" mass="95539">CAILVPRCHHAQVKSTSTRQSPCLAPGEAQLTLQGAQRYISPEGKKLLANLRQLGGEVVKLRDYVPLGLILLNCHDVNQRLNHQVQELTASILEYFVIRNKEHDKDVCRSFDEMSTKLSQVTDVTAEIVELSNYLHICSSQTMTQLLQEIQNATDRLMFLLQMAALGTLGVFLTALASVTANTTATRYVHCGFQRSMQFGQTISFQSPYYPHEYPRPLECIWTFVAPVNARLQVTCPNLFIMPSQNCHLDEFWIFPSANINKADGRYYCGKNYIDVIIDNNIFSAAFFTEELVYYTYYTGFSCNVTAISKKSNTKCGVKGASRVVGGQDTAENEWPWQAGIRRSLDGTFFCGAVLIDAQLLLTAAHCAEPFSVNEIFVSLGDHKMSIESNTKFTQHIAVAKKIVHENYNSVTVDNDIALLQLTRPVIYNAGIKPICLPCKFTSYKMNGEKGTVSGWGTTTYGGRPSEVLQEVELPILTTKECQQYLNDTVTDNMICTYRKGYDACKGDSGGPLSWLKDDLYHLVGVVSFGDECAKENSPGVYTKHSNFTIHSASSDELKRENNKSLLPVCIPQFGRVPEDQVSLVNRMYAWPHKIQEDFRLAEARLSHKRDLKETALKGRVANFEKTNTRHTWWPSSNTRHTWWPSSNTRHTWWPSSNTRHTWWPSSNTRHTWWPSSNTRHTWWPSSNTRHTWWPSSNTRHTWWPSSNTRHTWWPPSKSQHTWLPSINTHHTWWPSNNTCHTWWPSSNTRHTWWRSSNTRHTWWPSSNAHHTWWPSSNTHYSRLHVYNKELEDLRGRDNFIMKEIRVDTMKRNVEMLDRLTTQFQDAKAEL</sequence>
<dbReference type="InterPro" id="IPR018114">
    <property type="entry name" value="TRYPSIN_HIS"/>
</dbReference>
<dbReference type="Pfam" id="PF00089">
    <property type="entry name" value="Trypsin"/>
    <property type="match status" value="1"/>
</dbReference>
<feature type="transmembrane region" description="Helical" evidence="7">
    <location>
        <begin position="157"/>
        <end position="179"/>
    </location>
</feature>
<feature type="domain" description="Peptidase S1" evidence="9">
    <location>
        <begin position="324"/>
        <end position="597"/>
    </location>
</feature>
<dbReference type="Gene3D" id="2.40.10.10">
    <property type="entry name" value="Trypsin-like serine proteases"/>
    <property type="match status" value="1"/>
</dbReference>
<dbReference type="SUPFAM" id="SSF50494">
    <property type="entry name" value="Trypsin-like serine proteases"/>
    <property type="match status" value="1"/>
</dbReference>
<dbReference type="InterPro" id="IPR001254">
    <property type="entry name" value="Trypsin_dom"/>
</dbReference>
<feature type="non-terminal residue" evidence="10">
    <location>
        <position position="1"/>
    </location>
</feature>
<dbReference type="EMBL" id="JAHLQT010024847">
    <property type="protein sequence ID" value="KAG7165010.1"/>
    <property type="molecule type" value="Genomic_DNA"/>
</dbReference>
<keyword evidence="2 6" id="KW-0378">Hydrolase</keyword>
<evidence type="ECO:0000256" key="4">
    <source>
        <dbReference type="ARBA" id="ARBA00023157"/>
    </source>
</evidence>
<dbReference type="GO" id="GO:0004252">
    <property type="term" value="F:serine-type endopeptidase activity"/>
    <property type="evidence" value="ECO:0007669"/>
    <property type="project" value="InterPro"/>
</dbReference>
<reference evidence="10" key="1">
    <citation type="journal article" date="2021" name="Sci. Adv.">
        <title>The American lobster genome reveals insights on longevity, neural, and immune adaptations.</title>
        <authorList>
            <person name="Polinski J.M."/>
            <person name="Zimin A.V."/>
            <person name="Clark K.F."/>
            <person name="Kohn A.B."/>
            <person name="Sadowski N."/>
            <person name="Timp W."/>
            <person name="Ptitsyn A."/>
            <person name="Khanna P."/>
            <person name="Romanova D.Y."/>
            <person name="Williams P."/>
            <person name="Greenwood S.J."/>
            <person name="Moroz L.L."/>
            <person name="Walt D.R."/>
            <person name="Bodnar A.G."/>
        </authorList>
    </citation>
    <scope>NUCLEOTIDE SEQUENCE</scope>
    <source>
        <strain evidence="10">GMGI-L3</strain>
    </source>
</reference>
<dbReference type="SMART" id="SM00042">
    <property type="entry name" value="CUB"/>
    <property type="match status" value="1"/>
</dbReference>
<keyword evidence="7" id="KW-0812">Transmembrane</keyword>
<name>A0A8J5K1D8_HOMAM</name>
<feature type="domain" description="CUB" evidence="8">
    <location>
        <begin position="191"/>
        <end position="308"/>
    </location>
</feature>
<evidence type="ECO:0000259" key="9">
    <source>
        <dbReference type="PROSITE" id="PS50240"/>
    </source>
</evidence>
<dbReference type="InterPro" id="IPR009003">
    <property type="entry name" value="Peptidase_S1_PA"/>
</dbReference>
<protein>
    <submittedName>
        <fullName evidence="10">Venom serine protease 34-like</fullName>
    </submittedName>
</protein>
<dbReference type="InterPro" id="IPR043504">
    <property type="entry name" value="Peptidase_S1_PA_chymotrypsin"/>
</dbReference>
<keyword evidence="1 6" id="KW-0645">Protease</keyword>
<dbReference type="InterPro" id="IPR033116">
    <property type="entry name" value="TRYPSIN_SER"/>
</dbReference>
<dbReference type="InterPro" id="IPR000859">
    <property type="entry name" value="CUB_dom"/>
</dbReference>
<evidence type="ECO:0000256" key="3">
    <source>
        <dbReference type="ARBA" id="ARBA00022825"/>
    </source>
</evidence>
<dbReference type="CDD" id="cd00190">
    <property type="entry name" value="Tryp_SPc"/>
    <property type="match status" value="1"/>
</dbReference>
<accession>A0A8J5K1D8</accession>
<keyword evidence="4" id="KW-1015">Disulfide bond</keyword>
<keyword evidence="7" id="KW-1133">Transmembrane helix</keyword>
<dbReference type="PRINTS" id="PR00722">
    <property type="entry name" value="CHYMOTRYPSIN"/>
</dbReference>
<dbReference type="CDD" id="cd00041">
    <property type="entry name" value="CUB"/>
    <property type="match status" value="1"/>
</dbReference>
<evidence type="ECO:0000313" key="11">
    <source>
        <dbReference type="Proteomes" id="UP000747542"/>
    </source>
</evidence>
<comment type="caution">
    <text evidence="10">The sequence shown here is derived from an EMBL/GenBank/DDBJ whole genome shotgun (WGS) entry which is preliminary data.</text>
</comment>
<evidence type="ECO:0000256" key="5">
    <source>
        <dbReference type="PROSITE-ProRule" id="PRU00059"/>
    </source>
</evidence>
<dbReference type="PROSITE" id="PS50240">
    <property type="entry name" value="TRYPSIN_DOM"/>
    <property type="match status" value="1"/>
</dbReference>
<organism evidence="10 11">
    <name type="scientific">Homarus americanus</name>
    <name type="common">American lobster</name>
    <dbReference type="NCBI Taxonomy" id="6706"/>
    <lineage>
        <taxon>Eukaryota</taxon>
        <taxon>Metazoa</taxon>
        <taxon>Ecdysozoa</taxon>
        <taxon>Arthropoda</taxon>
        <taxon>Crustacea</taxon>
        <taxon>Multicrustacea</taxon>
        <taxon>Malacostraca</taxon>
        <taxon>Eumalacostraca</taxon>
        <taxon>Eucarida</taxon>
        <taxon>Decapoda</taxon>
        <taxon>Pleocyemata</taxon>
        <taxon>Astacidea</taxon>
        <taxon>Nephropoidea</taxon>
        <taxon>Nephropidae</taxon>
        <taxon>Homarus</taxon>
    </lineage>
</organism>
<dbReference type="FunFam" id="2.40.10.10:FF:000006">
    <property type="entry name" value="Serine proteinase stubble"/>
    <property type="match status" value="1"/>
</dbReference>
<dbReference type="SMART" id="SM00020">
    <property type="entry name" value="Tryp_SPc"/>
    <property type="match status" value="1"/>
</dbReference>
<dbReference type="PROSITE" id="PS01180">
    <property type="entry name" value="CUB"/>
    <property type="match status" value="1"/>
</dbReference>
<dbReference type="SUPFAM" id="SSF49854">
    <property type="entry name" value="Spermadhesin, CUB domain"/>
    <property type="match status" value="1"/>
</dbReference>
<dbReference type="PROSITE" id="PS00135">
    <property type="entry name" value="TRYPSIN_SER"/>
    <property type="match status" value="1"/>
</dbReference>
<dbReference type="PANTHER" id="PTHR24252">
    <property type="entry name" value="ACROSIN-RELATED"/>
    <property type="match status" value="1"/>
</dbReference>
<comment type="caution">
    <text evidence="5">Lacks conserved residue(s) required for the propagation of feature annotation.</text>
</comment>
<evidence type="ECO:0000313" key="10">
    <source>
        <dbReference type="EMBL" id="KAG7165010.1"/>
    </source>
</evidence>
<keyword evidence="7" id="KW-0472">Membrane</keyword>
<dbReference type="Pfam" id="PF00431">
    <property type="entry name" value="CUB"/>
    <property type="match status" value="1"/>
</dbReference>
<dbReference type="PANTHER" id="PTHR24252:SF7">
    <property type="entry name" value="HYALIN"/>
    <property type="match status" value="1"/>
</dbReference>
<evidence type="ECO:0000259" key="8">
    <source>
        <dbReference type="PROSITE" id="PS01180"/>
    </source>
</evidence>
<keyword evidence="3 6" id="KW-0720">Serine protease</keyword>
<dbReference type="PROSITE" id="PS00134">
    <property type="entry name" value="TRYPSIN_HIS"/>
    <property type="match status" value="1"/>
</dbReference>
<dbReference type="Proteomes" id="UP000747542">
    <property type="component" value="Unassembled WGS sequence"/>
</dbReference>
<keyword evidence="11" id="KW-1185">Reference proteome</keyword>
<feature type="non-terminal residue" evidence="10">
    <location>
        <position position="831"/>
    </location>
</feature>